<reference evidence="1 2" key="1">
    <citation type="submission" date="2016-01" db="EMBL/GenBank/DDBJ databases">
        <title>The new phylogeny of the genus Mycobacterium.</title>
        <authorList>
            <person name="Tarcisio F."/>
            <person name="Conor M."/>
            <person name="Antonella G."/>
            <person name="Elisabetta G."/>
            <person name="Giulia F.S."/>
            <person name="Sara T."/>
            <person name="Anna F."/>
            <person name="Clotilde B."/>
            <person name="Roberto B."/>
            <person name="Veronica D.S."/>
            <person name="Fabio R."/>
            <person name="Monica P."/>
            <person name="Olivier J."/>
            <person name="Enrico T."/>
            <person name="Nicola S."/>
        </authorList>
    </citation>
    <scope>NUCLEOTIDE SEQUENCE [LARGE SCALE GENOMIC DNA]</scope>
    <source>
        <strain evidence="1 2">DSM 44160</strain>
    </source>
</reference>
<gene>
    <name evidence="1" type="ORF">AWC08_02335</name>
</gene>
<organism evidence="1 2">
    <name type="scientific">Mycobacterium gordonae</name>
    <dbReference type="NCBI Taxonomy" id="1778"/>
    <lineage>
        <taxon>Bacteria</taxon>
        <taxon>Bacillati</taxon>
        <taxon>Actinomycetota</taxon>
        <taxon>Actinomycetes</taxon>
        <taxon>Mycobacteriales</taxon>
        <taxon>Mycobacteriaceae</taxon>
        <taxon>Mycobacterium</taxon>
    </lineage>
</organism>
<proteinExistence type="predicted"/>
<accession>A0A1X1VW36</accession>
<evidence type="ECO:0000313" key="1">
    <source>
        <dbReference type="EMBL" id="ORV73280.1"/>
    </source>
</evidence>
<dbReference type="AlphaFoldDB" id="A0A1X1VW36"/>
<dbReference type="Proteomes" id="UP000193928">
    <property type="component" value="Unassembled WGS sequence"/>
</dbReference>
<keyword evidence="2" id="KW-1185">Reference proteome</keyword>
<evidence type="ECO:0000313" key="2">
    <source>
        <dbReference type="Proteomes" id="UP000193928"/>
    </source>
</evidence>
<dbReference type="EMBL" id="LQOY01000204">
    <property type="protein sequence ID" value="ORV73280.1"/>
    <property type="molecule type" value="Genomic_DNA"/>
</dbReference>
<protein>
    <submittedName>
        <fullName evidence="1">Uncharacterized protein</fullName>
    </submittedName>
</protein>
<name>A0A1X1VW36_MYCGO</name>
<comment type="caution">
    <text evidence="1">The sequence shown here is derived from an EMBL/GenBank/DDBJ whole genome shotgun (WGS) entry which is preliminary data.</text>
</comment>
<sequence length="85" mass="9170">MILPRRKDVPLREVSFDDLQVWVSGLSVDGSARFEGRGLSASRVRQAHQLIGAVLKFGGDSLIWPQRDGLERLHLCGGGVSVGSG</sequence>